<dbReference type="AlphaFoldDB" id="A0A0G0NTW9"/>
<accession>A0A0G0NTW9</accession>
<evidence type="ECO:0000259" key="2">
    <source>
        <dbReference type="Pfam" id="PF25989"/>
    </source>
</evidence>
<evidence type="ECO:0000256" key="1">
    <source>
        <dbReference type="SAM" id="MobiDB-lite"/>
    </source>
</evidence>
<dbReference type="Gene3D" id="2.40.420.20">
    <property type="match status" value="1"/>
</dbReference>
<feature type="region of interest" description="Disordered" evidence="1">
    <location>
        <begin position="64"/>
        <end position="100"/>
    </location>
</feature>
<evidence type="ECO:0000313" key="3">
    <source>
        <dbReference type="EMBL" id="KKQ89299.1"/>
    </source>
</evidence>
<proteinExistence type="predicted"/>
<comment type="caution">
    <text evidence="3">The sequence shown here is derived from an EMBL/GenBank/DDBJ whole genome shotgun (WGS) entry which is preliminary data.</text>
</comment>
<protein>
    <submittedName>
        <fullName evidence="3">Efflux transporter, RND family, MFP subunit</fullName>
    </submittedName>
</protein>
<name>A0A0G0NTW9_9BACT</name>
<reference evidence="3 4" key="1">
    <citation type="journal article" date="2015" name="Nature">
        <title>rRNA introns, odd ribosomes, and small enigmatic genomes across a large radiation of phyla.</title>
        <authorList>
            <person name="Brown C.T."/>
            <person name="Hug L.A."/>
            <person name="Thomas B.C."/>
            <person name="Sharon I."/>
            <person name="Castelle C.J."/>
            <person name="Singh A."/>
            <person name="Wilkins M.J."/>
            <person name="Williams K.H."/>
            <person name="Banfield J.F."/>
        </authorList>
    </citation>
    <scope>NUCLEOTIDE SEQUENCE [LARGE SCALE GENOMIC DNA]</scope>
</reference>
<dbReference type="EMBL" id="LBVR01000062">
    <property type="protein sequence ID" value="KKQ89299.1"/>
    <property type="molecule type" value="Genomic_DNA"/>
</dbReference>
<gene>
    <name evidence="3" type="ORF">UT14_C0062G0001</name>
</gene>
<organism evidence="3 4">
    <name type="scientific">Candidatus Shapirobacteria bacterium GW2011_GWE1_38_92</name>
    <dbReference type="NCBI Taxonomy" id="1618489"/>
    <lineage>
        <taxon>Bacteria</taxon>
        <taxon>Candidatus Shapironibacteriota</taxon>
    </lineage>
</organism>
<sequence length="100" mass="10003">DDVIVIPSTAIKTVNNISTVQILKDGIATSVEVETGDSNDSQTEIVSGINEGDVVVTSIINTSATSKSTGSGSNSSSLFGGSNMGSGIMMGGAPPGELRQ</sequence>
<feature type="non-terminal residue" evidence="3">
    <location>
        <position position="1"/>
    </location>
</feature>
<dbReference type="Proteomes" id="UP000033841">
    <property type="component" value="Unassembled WGS sequence"/>
</dbReference>
<evidence type="ECO:0000313" key="4">
    <source>
        <dbReference type="Proteomes" id="UP000033841"/>
    </source>
</evidence>
<feature type="compositionally biased region" description="Gly residues" evidence="1">
    <location>
        <begin position="82"/>
        <end position="94"/>
    </location>
</feature>
<feature type="compositionally biased region" description="Low complexity" evidence="1">
    <location>
        <begin position="64"/>
        <end position="81"/>
    </location>
</feature>
<feature type="domain" description="YknX-like C-terminal permuted SH3-like" evidence="2">
    <location>
        <begin position="3"/>
        <end position="57"/>
    </location>
</feature>
<dbReference type="Pfam" id="PF25989">
    <property type="entry name" value="YknX_C"/>
    <property type="match status" value="1"/>
</dbReference>
<dbReference type="InterPro" id="IPR058637">
    <property type="entry name" value="YknX-like_C"/>
</dbReference>